<comment type="caution">
    <text evidence="1">The sequence shown here is derived from an EMBL/GenBank/DDBJ whole genome shotgun (WGS) entry which is preliminary data.</text>
</comment>
<dbReference type="EMBL" id="JAMKPW020000011">
    <property type="protein sequence ID" value="KAK8213588.1"/>
    <property type="molecule type" value="Genomic_DNA"/>
</dbReference>
<sequence>MSTDGEDLYPEEIEAAQTEAGLVKLFDDYWDEAVRLREKYKSQINILIGFECEWIRSSSCGLVETALNKHKFDFFMGSIHHVHSVPIDFDHELYWKARAISGGSDEALFEDFFDEQYDMLQALKPLIVGHFDLIRLKSDDPERSFTDMENVWRKINRNLEFIASYGGILELNSSSFRKGMSEPYPKVEICQVSLYSGRPPNRTS</sequence>
<evidence type="ECO:0000313" key="2">
    <source>
        <dbReference type="Proteomes" id="UP001320706"/>
    </source>
</evidence>
<name>A0ACC3SH69_9PEZI</name>
<organism evidence="1 2">
    <name type="scientific">Zalaria obscura</name>
    <dbReference type="NCBI Taxonomy" id="2024903"/>
    <lineage>
        <taxon>Eukaryota</taxon>
        <taxon>Fungi</taxon>
        <taxon>Dikarya</taxon>
        <taxon>Ascomycota</taxon>
        <taxon>Pezizomycotina</taxon>
        <taxon>Dothideomycetes</taxon>
        <taxon>Dothideomycetidae</taxon>
        <taxon>Dothideales</taxon>
        <taxon>Zalariaceae</taxon>
        <taxon>Zalaria</taxon>
    </lineage>
</organism>
<protein>
    <submittedName>
        <fullName evidence="1">Uncharacterized protein</fullName>
    </submittedName>
</protein>
<proteinExistence type="predicted"/>
<dbReference type="Proteomes" id="UP001320706">
    <property type="component" value="Unassembled WGS sequence"/>
</dbReference>
<evidence type="ECO:0000313" key="1">
    <source>
        <dbReference type="EMBL" id="KAK8213588.1"/>
    </source>
</evidence>
<keyword evidence="2" id="KW-1185">Reference proteome</keyword>
<gene>
    <name evidence="1" type="ORF">M8818_002891</name>
</gene>
<reference evidence="1" key="1">
    <citation type="submission" date="2024-02" db="EMBL/GenBank/DDBJ databases">
        <title>Metagenome Assembled Genome of Zalaria obscura JY119.</title>
        <authorList>
            <person name="Vighnesh L."/>
            <person name="Jagadeeshwari U."/>
            <person name="Venkata Ramana C."/>
            <person name="Sasikala C."/>
        </authorList>
    </citation>
    <scope>NUCLEOTIDE SEQUENCE</scope>
    <source>
        <strain evidence="1">JY119</strain>
    </source>
</reference>
<accession>A0ACC3SH69</accession>